<organism evidence="2 3">
    <name type="scientific">Vitis vinifera</name>
    <name type="common">Grape</name>
    <dbReference type="NCBI Taxonomy" id="29760"/>
    <lineage>
        <taxon>Eukaryota</taxon>
        <taxon>Viridiplantae</taxon>
        <taxon>Streptophyta</taxon>
        <taxon>Embryophyta</taxon>
        <taxon>Tracheophyta</taxon>
        <taxon>Spermatophyta</taxon>
        <taxon>Magnoliopsida</taxon>
        <taxon>eudicotyledons</taxon>
        <taxon>Gunneridae</taxon>
        <taxon>Pentapetalae</taxon>
        <taxon>rosids</taxon>
        <taxon>Vitales</taxon>
        <taxon>Vitaceae</taxon>
        <taxon>Viteae</taxon>
        <taxon>Vitis</taxon>
    </lineage>
</organism>
<comment type="caution">
    <text evidence="2">The sequence shown here is derived from an EMBL/GenBank/DDBJ whole genome shotgun (WGS) entry which is preliminary data.</text>
</comment>
<proteinExistence type="predicted"/>
<evidence type="ECO:0000313" key="2">
    <source>
        <dbReference type="EMBL" id="RVX13535.1"/>
    </source>
</evidence>
<name>A0A438JX61_VITVI</name>
<dbReference type="Proteomes" id="UP000288805">
    <property type="component" value="Unassembled WGS sequence"/>
</dbReference>
<dbReference type="AlphaFoldDB" id="A0A438JX61"/>
<dbReference type="EMBL" id="QGNW01000024">
    <property type="protein sequence ID" value="RVX13535.1"/>
    <property type="molecule type" value="Genomic_DNA"/>
</dbReference>
<dbReference type="InterPro" id="IPR043502">
    <property type="entry name" value="DNA/RNA_pol_sf"/>
</dbReference>
<gene>
    <name evidence="2" type="primary">POLX_3267</name>
    <name evidence="2" type="ORF">CK203_021064</name>
</gene>
<evidence type="ECO:0000313" key="3">
    <source>
        <dbReference type="Proteomes" id="UP000288805"/>
    </source>
</evidence>
<reference evidence="2 3" key="1">
    <citation type="journal article" date="2018" name="PLoS Genet.">
        <title>Population sequencing reveals clonal diversity and ancestral inbreeding in the grapevine cultivar Chardonnay.</title>
        <authorList>
            <person name="Roach M.J."/>
            <person name="Johnson D.L."/>
            <person name="Bohlmann J."/>
            <person name="van Vuuren H.J."/>
            <person name="Jones S.J."/>
            <person name="Pretorius I.S."/>
            <person name="Schmidt S.A."/>
            <person name="Borneman A.R."/>
        </authorList>
    </citation>
    <scope>NUCLEOTIDE SEQUENCE [LARGE SCALE GENOMIC DNA]</scope>
    <source>
        <strain evidence="3">cv. Chardonnay</strain>
        <tissue evidence="2">Leaf</tissue>
    </source>
</reference>
<evidence type="ECO:0000259" key="1">
    <source>
        <dbReference type="Pfam" id="PF07727"/>
    </source>
</evidence>
<feature type="domain" description="Reverse transcriptase Ty1/copia-type" evidence="1">
    <location>
        <begin position="77"/>
        <end position="161"/>
    </location>
</feature>
<sequence length="201" mass="22881">MQNLFRSKSSTPNLKKTPALLNPRAKGKLEGLGFHRKASPSARLADLLVVPEALEVLEWRDVVLQEMKALEKHANGTIERYKAKLVAKGYIQPYDIDYQETFAPVAKINTVRDLPSLIANLDWSLHHLDIKNAFLNRELEEEVYMQLPPSFENSYGKGNVYDIILIKNDEAEIGQLKTLLSKEFEIKGMGPLQYFLEIEIA</sequence>
<protein>
    <submittedName>
        <fullName evidence="2">Retrovirus-related Pol polyprotein from transposon TNT 1-94</fullName>
    </submittedName>
</protein>
<dbReference type="InterPro" id="IPR013103">
    <property type="entry name" value="RVT_2"/>
</dbReference>
<accession>A0A438JX61</accession>
<dbReference type="Pfam" id="PF07727">
    <property type="entry name" value="RVT_2"/>
    <property type="match status" value="1"/>
</dbReference>
<dbReference type="SUPFAM" id="SSF56672">
    <property type="entry name" value="DNA/RNA polymerases"/>
    <property type="match status" value="1"/>
</dbReference>